<feature type="compositionally biased region" description="Polar residues" evidence="1">
    <location>
        <begin position="27"/>
        <end position="45"/>
    </location>
</feature>
<feature type="region of interest" description="Disordered" evidence="1">
    <location>
        <begin position="1"/>
        <end position="50"/>
    </location>
</feature>
<gene>
    <name evidence="2" type="ORF">K432DRAFT_196251</name>
</gene>
<evidence type="ECO:0000313" key="3">
    <source>
        <dbReference type="Proteomes" id="UP000250266"/>
    </source>
</evidence>
<dbReference type="EMBL" id="KV744870">
    <property type="protein sequence ID" value="OCK83056.1"/>
    <property type="molecule type" value="Genomic_DNA"/>
</dbReference>
<dbReference type="Proteomes" id="UP000250266">
    <property type="component" value="Unassembled WGS sequence"/>
</dbReference>
<name>A0A8E2EFG4_9PEZI</name>
<sequence>MQLPAPTRQPPTFACGVAPSPERKSRSMGSPTASSKVSTPPTVSRTQRRTLCIIQSPTTTTPIRSSRAFKSRMRIRPYHATRCNATTRSMRCRIRYRFPTIHHRFRCAVALLPNTPLPAVQPPQPG</sequence>
<dbReference type="AlphaFoldDB" id="A0A8E2EFG4"/>
<evidence type="ECO:0000313" key="2">
    <source>
        <dbReference type="EMBL" id="OCK83056.1"/>
    </source>
</evidence>
<keyword evidence="3" id="KW-1185">Reference proteome</keyword>
<organism evidence="2 3">
    <name type="scientific">Lepidopterella palustris CBS 459.81</name>
    <dbReference type="NCBI Taxonomy" id="1314670"/>
    <lineage>
        <taxon>Eukaryota</taxon>
        <taxon>Fungi</taxon>
        <taxon>Dikarya</taxon>
        <taxon>Ascomycota</taxon>
        <taxon>Pezizomycotina</taxon>
        <taxon>Dothideomycetes</taxon>
        <taxon>Pleosporomycetidae</taxon>
        <taxon>Mytilinidiales</taxon>
        <taxon>Argynnaceae</taxon>
        <taxon>Lepidopterella</taxon>
    </lineage>
</organism>
<proteinExistence type="predicted"/>
<evidence type="ECO:0000256" key="1">
    <source>
        <dbReference type="SAM" id="MobiDB-lite"/>
    </source>
</evidence>
<reference evidence="2 3" key="1">
    <citation type="journal article" date="2016" name="Nat. Commun.">
        <title>Ectomycorrhizal ecology is imprinted in the genome of the dominant symbiotic fungus Cenococcum geophilum.</title>
        <authorList>
            <consortium name="DOE Joint Genome Institute"/>
            <person name="Peter M."/>
            <person name="Kohler A."/>
            <person name="Ohm R.A."/>
            <person name="Kuo A."/>
            <person name="Krutzmann J."/>
            <person name="Morin E."/>
            <person name="Arend M."/>
            <person name="Barry K.W."/>
            <person name="Binder M."/>
            <person name="Choi C."/>
            <person name="Clum A."/>
            <person name="Copeland A."/>
            <person name="Grisel N."/>
            <person name="Haridas S."/>
            <person name="Kipfer T."/>
            <person name="LaButti K."/>
            <person name="Lindquist E."/>
            <person name="Lipzen A."/>
            <person name="Maire R."/>
            <person name="Meier B."/>
            <person name="Mihaltcheva S."/>
            <person name="Molinier V."/>
            <person name="Murat C."/>
            <person name="Poggeler S."/>
            <person name="Quandt C.A."/>
            <person name="Sperisen C."/>
            <person name="Tritt A."/>
            <person name="Tisserant E."/>
            <person name="Crous P.W."/>
            <person name="Henrissat B."/>
            <person name="Nehls U."/>
            <person name="Egli S."/>
            <person name="Spatafora J.W."/>
            <person name="Grigoriev I.V."/>
            <person name="Martin F.M."/>
        </authorList>
    </citation>
    <scope>NUCLEOTIDE SEQUENCE [LARGE SCALE GENOMIC DNA]</scope>
    <source>
        <strain evidence="2 3">CBS 459.81</strain>
    </source>
</reference>
<protein>
    <submittedName>
        <fullName evidence="2">Uncharacterized protein</fullName>
    </submittedName>
</protein>
<accession>A0A8E2EFG4</accession>